<dbReference type="OrthoDB" id="413572at2759"/>
<dbReference type="Proteomes" id="UP000242180">
    <property type="component" value="Unassembled WGS sequence"/>
</dbReference>
<gene>
    <name evidence="1" type="ORF">BCR43DRAFT_120911</name>
</gene>
<sequence>MAITLQMLCQLLRKTTRANVLDYQDIQPILAALETDYFAAYLQASQALIVATLETMQVLFASQSEQRGLPMRDVFRYQVILIGSRLRAASMRLTGDVCDPQIYDGVKHMLTRLVHPTPDVADVYQHFLPTLLDGLRRRTAFSPKTDKSMGWTDATLDLAVLEVILESVVVADALEDEGVPEQLVEILGQAGQHNKQEEDRRRVKTRCLRMWARLFETDKEAAHFRPYAKRLLRSLTPSLQSFVEIDAESLARIVAGGESLSAYAIALNRCIQNGMAYGVFKQGAAEFPAEFQETVTKLQQACHNV</sequence>
<evidence type="ECO:0000313" key="2">
    <source>
        <dbReference type="Proteomes" id="UP000242180"/>
    </source>
</evidence>
<proteinExistence type="predicted"/>
<dbReference type="InParanoid" id="A0A1X2H0X8"/>
<reference evidence="1 2" key="1">
    <citation type="submission" date="2016-07" db="EMBL/GenBank/DDBJ databases">
        <title>Pervasive Adenine N6-methylation of Active Genes in Fungi.</title>
        <authorList>
            <consortium name="DOE Joint Genome Institute"/>
            <person name="Mondo S.J."/>
            <person name="Dannebaum R.O."/>
            <person name="Kuo R.C."/>
            <person name="Labutti K."/>
            <person name="Haridas S."/>
            <person name="Kuo A."/>
            <person name="Salamov A."/>
            <person name="Ahrendt S.R."/>
            <person name="Lipzen A."/>
            <person name="Sullivan W."/>
            <person name="Andreopoulos W.B."/>
            <person name="Clum A."/>
            <person name="Lindquist E."/>
            <person name="Daum C."/>
            <person name="Ramamoorthy G.K."/>
            <person name="Gryganskyi A."/>
            <person name="Culley D."/>
            <person name="Magnuson J.K."/>
            <person name="James T.Y."/>
            <person name="O'Malley M.A."/>
            <person name="Stajich J.E."/>
            <person name="Spatafora J.W."/>
            <person name="Visel A."/>
            <person name="Grigoriev I.V."/>
        </authorList>
    </citation>
    <scope>NUCLEOTIDE SEQUENCE [LARGE SCALE GENOMIC DNA]</scope>
    <source>
        <strain evidence="1 2">NRRL 2496</strain>
    </source>
</reference>
<name>A0A1X2H0X8_SYNRA</name>
<protein>
    <submittedName>
        <fullName evidence="1">Uncharacterized protein</fullName>
    </submittedName>
</protein>
<evidence type="ECO:0000313" key="1">
    <source>
        <dbReference type="EMBL" id="ORY90024.1"/>
    </source>
</evidence>
<keyword evidence="2" id="KW-1185">Reference proteome</keyword>
<dbReference type="AlphaFoldDB" id="A0A1X2H0X8"/>
<accession>A0A1X2H0X8</accession>
<dbReference type="EMBL" id="MCGN01000013">
    <property type="protein sequence ID" value="ORY90024.1"/>
    <property type="molecule type" value="Genomic_DNA"/>
</dbReference>
<comment type="caution">
    <text evidence="1">The sequence shown here is derived from an EMBL/GenBank/DDBJ whole genome shotgun (WGS) entry which is preliminary data.</text>
</comment>
<organism evidence="1 2">
    <name type="scientific">Syncephalastrum racemosum</name>
    <name type="common">Filamentous fungus</name>
    <dbReference type="NCBI Taxonomy" id="13706"/>
    <lineage>
        <taxon>Eukaryota</taxon>
        <taxon>Fungi</taxon>
        <taxon>Fungi incertae sedis</taxon>
        <taxon>Mucoromycota</taxon>
        <taxon>Mucoromycotina</taxon>
        <taxon>Mucoromycetes</taxon>
        <taxon>Mucorales</taxon>
        <taxon>Syncephalastraceae</taxon>
        <taxon>Syncephalastrum</taxon>
    </lineage>
</organism>